<dbReference type="GO" id="GO:0008374">
    <property type="term" value="F:O-acyltransferase activity"/>
    <property type="evidence" value="ECO:0007669"/>
    <property type="project" value="TreeGrafter"/>
</dbReference>
<keyword evidence="8" id="KW-0472">Membrane</keyword>
<evidence type="ECO:0000256" key="2">
    <source>
        <dbReference type="ARBA" id="ARBA00010524"/>
    </source>
</evidence>
<evidence type="ECO:0000256" key="12">
    <source>
        <dbReference type="RuleBase" id="RU365062"/>
    </source>
</evidence>
<organism evidence="14">
    <name type="scientific">Guillardia theta (strain CCMP2712)</name>
    <name type="common">Cryptophyte</name>
    <dbReference type="NCBI Taxonomy" id="905079"/>
    <lineage>
        <taxon>Eukaryota</taxon>
        <taxon>Cryptophyceae</taxon>
        <taxon>Pyrenomonadales</taxon>
        <taxon>Geminigeraceae</taxon>
        <taxon>Guillardia</taxon>
    </lineage>
</organism>
<evidence type="ECO:0000313" key="16">
    <source>
        <dbReference type="Proteomes" id="UP000011087"/>
    </source>
</evidence>
<dbReference type="SMART" id="SM00563">
    <property type="entry name" value="PlsC"/>
    <property type="match status" value="1"/>
</dbReference>
<keyword evidence="3" id="KW-0808">Transferase</keyword>
<gene>
    <name evidence="14" type="ORF">GUITHDRAFT_77510</name>
</gene>
<dbReference type="EnsemblProtists" id="EKX38056">
    <property type="protein sequence ID" value="EKX38056"/>
    <property type="gene ID" value="GUITHDRAFT_77510"/>
</dbReference>
<dbReference type="PRINTS" id="PR00979">
    <property type="entry name" value="TAFAZZIN"/>
</dbReference>
<comment type="subcellular location">
    <subcellularLocation>
        <location evidence="1">Mitochondrion inner membrane</location>
        <topology evidence="1">Peripheral membrane protein</topology>
        <orientation evidence="1">Intermembrane side</orientation>
    </subcellularLocation>
    <subcellularLocation>
        <location evidence="10">Mitochondrion outer membrane</location>
        <topology evidence="10">Peripheral membrane protein</topology>
        <orientation evidence="10">Intermembrane side</orientation>
    </subcellularLocation>
</comment>
<dbReference type="PANTHER" id="PTHR12497:SF0">
    <property type="entry name" value="TAFAZZIN"/>
    <property type="match status" value="1"/>
</dbReference>
<dbReference type="HOGENOM" id="CLU_046747_3_1_1"/>
<dbReference type="InterPro" id="IPR002123">
    <property type="entry name" value="Plipid/glycerol_acylTrfase"/>
</dbReference>
<sequence>MKVGITKLRELPAEYVPLGLLVARGIIQFLVVSIFKFIVGVRNTVEVVKDENYSYLMQQMRSRQEGVSLLTASNHASSLDDPGLLSCLIPMDVAMSPKRMRWSLATQEIAFPNIPLVQAFMGAGQVLPIWRGGGIDQPLFFDVCRQIAAGRWIHLFPEARVVQSGILGIDPWVVGWLTSRQWGIGKLIAHLPKRPVFVPFYHVGMTAVLPQHNRWEKGTYNNLVISWDPRHYGRGNKVKVWVGESCSFDDLIEEHEKKHGPLWKIPTEAPQEKWEETMKQWKSREVDKPLYHHITRRVEKCLKNLEARSLAGV</sequence>
<keyword evidence="6" id="KW-0443">Lipid metabolism</keyword>
<dbReference type="STRING" id="905079.L1IP40"/>
<reference evidence="14 16" key="1">
    <citation type="journal article" date="2012" name="Nature">
        <title>Algal genomes reveal evolutionary mosaicism and the fate of nucleomorphs.</title>
        <authorList>
            <consortium name="DOE Joint Genome Institute"/>
            <person name="Curtis B.A."/>
            <person name="Tanifuji G."/>
            <person name="Burki F."/>
            <person name="Gruber A."/>
            <person name="Irimia M."/>
            <person name="Maruyama S."/>
            <person name="Arias M.C."/>
            <person name="Ball S.G."/>
            <person name="Gile G.H."/>
            <person name="Hirakawa Y."/>
            <person name="Hopkins J.F."/>
            <person name="Kuo A."/>
            <person name="Rensing S.A."/>
            <person name="Schmutz J."/>
            <person name="Symeonidi A."/>
            <person name="Elias M."/>
            <person name="Eveleigh R.J."/>
            <person name="Herman E.K."/>
            <person name="Klute M.J."/>
            <person name="Nakayama T."/>
            <person name="Obornik M."/>
            <person name="Reyes-Prieto A."/>
            <person name="Armbrust E.V."/>
            <person name="Aves S.J."/>
            <person name="Beiko R.G."/>
            <person name="Coutinho P."/>
            <person name="Dacks J.B."/>
            <person name="Durnford D.G."/>
            <person name="Fast N.M."/>
            <person name="Green B.R."/>
            <person name="Grisdale C.J."/>
            <person name="Hempel F."/>
            <person name="Henrissat B."/>
            <person name="Hoppner M.P."/>
            <person name="Ishida K."/>
            <person name="Kim E."/>
            <person name="Koreny L."/>
            <person name="Kroth P.G."/>
            <person name="Liu Y."/>
            <person name="Malik S.B."/>
            <person name="Maier U.G."/>
            <person name="McRose D."/>
            <person name="Mock T."/>
            <person name="Neilson J.A."/>
            <person name="Onodera N.T."/>
            <person name="Poole A.M."/>
            <person name="Pritham E.J."/>
            <person name="Richards T.A."/>
            <person name="Rocap G."/>
            <person name="Roy S.W."/>
            <person name="Sarai C."/>
            <person name="Schaack S."/>
            <person name="Shirato S."/>
            <person name="Slamovits C.H."/>
            <person name="Spencer D.F."/>
            <person name="Suzuki S."/>
            <person name="Worden A.Z."/>
            <person name="Zauner S."/>
            <person name="Barry K."/>
            <person name="Bell C."/>
            <person name="Bharti A.K."/>
            <person name="Crow J.A."/>
            <person name="Grimwood J."/>
            <person name="Kramer R."/>
            <person name="Lindquist E."/>
            <person name="Lucas S."/>
            <person name="Salamov A."/>
            <person name="McFadden G.I."/>
            <person name="Lane C.E."/>
            <person name="Keeling P.J."/>
            <person name="Gray M.W."/>
            <person name="Grigoriev I.V."/>
            <person name="Archibald J.M."/>
        </authorList>
    </citation>
    <scope>NUCLEOTIDE SEQUENCE</scope>
    <source>
        <strain evidence="14 16">CCMP2712</strain>
    </source>
</reference>
<evidence type="ECO:0000256" key="6">
    <source>
        <dbReference type="ARBA" id="ARBA00023098"/>
    </source>
</evidence>
<dbReference type="OMA" id="CAQEICF"/>
<evidence type="ECO:0000259" key="13">
    <source>
        <dbReference type="SMART" id="SM00563"/>
    </source>
</evidence>
<evidence type="ECO:0000313" key="15">
    <source>
        <dbReference type="EnsemblProtists" id="EKX38056"/>
    </source>
</evidence>
<dbReference type="PaxDb" id="55529-EKX38056"/>
<keyword evidence="9" id="KW-0012">Acyltransferase</keyword>
<dbReference type="KEGG" id="gtt:GUITHDRAFT_77510"/>
<reference evidence="15" key="3">
    <citation type="submission" date="2016-03" db="UniProtKB">
        <authorList>
            <consortium name="EnsemblProtists"/>
        </authorList>
    </citation>
    <scope>IDENTIFICATION</scope>
</reference>
<comment type="similarity">
    <text evidence="2 12">Belongs to the taffazin family.</text>
</comment>
<feature type="domain" description="Phospholipid/glycerol acyltransferase" evidence="13">
    <location>
        <begin position="69"/>
        <end position="205"/>
    </location>
</feature>
<protein>
    <recommendedName>
        <fullName evidence="12">Tafazzin family protein</fullName>
    </recommendedName>
</protein>
<dbReference type="OrthoDB" id="193467at2759"/>
<dbReference type="AlphaFoldDB" id="L1IP40"/>
<name>L1IP40_GUITC</name>
<dbReference type="GO" id="GO:0005741">
    <property type="term" value="C:mitochondrial outer membrane"/>
    <property type="evidence" value="ECO:0007669"/>
    <property type="project" value="UniProtKB-SubCell"/>
</dbReference>
<evidence type="ECO:0000256" key="11">
    <source>
        <dbReference type="ARBA" id="ARBA00047906"/>
    </source>
</evidence>
<dbReference type="Pfam" id="PF01553">
    <property type="entry name" value="Acyltransferase"/>
    <property type="match status" value="1"/>
</dbReference>
<evidence type="ECO:0000256" key="9">
    <source>
        <dbReference type="ARBA" id="ARBA00023315"/>
    </source>
</evidence>
<evidence type="ECO:0000256" key="3">
    <source>
        <dbReference type="ARBA" id="ARBA00022679"/>
    </source>
</evidence>
<keyword evidence="7" id="KW-0496">Mitochondrion</keyword>
<evidence type="ECO:0000256" key="7">
    <source>
        <dbReference type="ARBA" id="ARBA00023128"/>
    </source>
</evidence>
<accession>L1IP40</accession>
<dbReference type="RefSeq" id="XP_005825036.1">
    <property type="nucleotide sequence ID" value="XM_005824979.1"/>
</dbReference>
<dbReference type="EMBL" id="JH993052">
    <property type="protein sequence ID" value="EKX38056.1"/>
    <property type="molecule type" value="Genomic_DNA"/>
</dbReference>
<evidence type="ECO:0000313" key="14">
    <source>
        <dbReference type="EMBL" id="EKX38056.1"/>
    </source>
</evidence>
<reference evidence="16" key="2">
    <citation type="submission" date="2012-11" db="EMBL/GenBank/DDBJ databases">
        <authorList>
            <person name="Kuo A."/>
            <person name="Curtis B.A."/>
            <person name="Tanifuji G."/>
            <person name="Burki F."/>
            <person name="Gruber A."/>
            <person name="Irimia M."/>
            <person name="Maruyama S."/>
            <person name="Arias M.C."/>
            <person name="Ball S.G."/>
            <person name="Gile G.H."/>
            <person name="Hirakawa Y."/>
            <person name="Hopkins J.F."/>
            <person name="Rensing S.A."/>
            <person name="Schmutz J."/>
            <person name="Symeonidi A."/>
            <person name="Elias M."/>
            <person name="Eveleigh R.J."/>
            <person name="Herman E.K."/>
            <person name="Klute M.J."/>
            <person name="Nakayama T."/>
            <person name="Obornik M."/>
            <person name="Reyes-Prieto A."/>
            <person name="Armbrust E.V."/>
            <person name="Aves S.J."/>
            <person name="Beiko R.G."/>
            <person name="Coutinho P."/>
            <person name="Dacks J.B."/>
            <person name="Durnford D.G."/>
            <person name="Fast N.M."/>
            <person name="Green B.R."/>
            <person name="Grisdale C."/>
            <person name="Hempe F."/>
            <person name="Henrissat B."/>
            <person name="Hoppner M.P."/>
            <person name="Ishida K.-I."/>
            <person name="Kim E."/>
            <person name="Koreny L."/>
            <person name="Kroth P.G."/>
            <person name="Liu Y."/>
            <person name="Malik S.-B."/>
            <person name="Maier U.G."/>
            <person name="McRose D."/>
            <person name="Mock T."/>
            <person name="Neilson J.A."/>
            <person name="Onodera N.T."/>
            <person name="Poole A.M."/>
            <person name="Pritham E.J."/>
            <person name="Richards T.A."/>
            <person name="Rocap G."/>
            <person name="Roy S.W."/>
            <person name="Sarai C."/>
            <person name="Schaack S."/>
            <person name="Shirato S."/>
            <person name="Slamovits C.H."/>
            <person name="Spencer D.F."/>
            <person name="Suzuki S."/>
            <person name="Worden A.Z."/>
            <person name="Zauner S."/>
            <person name="Barry K."/>
            <person name="Bell C."/>
            <person name="Bharti A.K."/>
            <person name="Crow J.A."/>
            <person name="Grimwood J."/>
            <person name="Kramer R."/>
            <person name="Lindquist E."/>
            <person name="Lucas S."/>
            <person name="Salamov A."/>
            <person name="McFadden G.I."/>
            <person name="Lane C.E."/>
            <person name="Keeling P.J."/>
            <person name="Gray M.W."/>
            <person name="Grigoriev I.V."/>
            <person name="Archibald J.M."/>
        </authorList>
    </citation>
    <scope>NUCLEOTIDE SEQUENCE</scope>
    <source>
        <strain evidence="16">CCMP2712</strain>
    </source>
</reference>
<keyword evidence="4" id="KW-1000">Mitochondrion outer membrane</keyword>
<dbReference type="Proteomes" id="UP000011087">
    <property type="component" value="Unassembled WGS sequence"/>
</dbReference>
<evidence type="ECO:0000256" key="8">
    <source>
        <dbReference type="ARBA" id="ARBA00023136"/>
    </source>
</evidence>
<dbReference type="SUPFAM" id="SSF69593">
    <property type="entry name" value="Glycerol-3-phosphate (1)-acyltransferase"/>
    <property type="match status" value="1"/>
</dbReference>
<keyword evidence="16" id="KW-1185">Reference proteome</keyword>
<dbReference type="GeneID" id="17294740"/>
<keyword evidence="5" id="KW-0999">Mitochondrion inner membrane</keyword>
<proteinExistence type="inferred from homology"/>
<dbReference type="InterPro" id="IPR000872">
    <property type="entry name" value="Tafazzin"/>
</dbReference>
<evidence type="ECO:0000256" key="10">
    <source>
        <dbReference type="ARBA" id="ARBA00024323"/>
    </source>
</evidence>
<evidence type="ECO:0000256" key="4">
    <source>
        <dbReference type="ARBA" id="ARBA00022787"/>
    </source>
</evidence>
<evidence type="ECO:0000256" key="1">
    <source>
        <dbReference type="ARBA" id="ARBA00004137"/>
    </source>
</evidence>
<dbReference type="GO" id="GO:0006644">
    <property type="term" value="P:phospholipid metabolic process"/>
    <property type="evidence" value="ECO:0007669"/>
    <property type="project" value="InterPro"/>
</dbReference>
<dbReference type="eggNOG" id="KOG2847">
    <property type="taxonomic scope" value="Eukaryota"/>
</dbReference>
<dbReference type="PANTHER" id="PTHR12497">
    <property type="entry name" value="TAZ PROTEIN TAFAZZIN"/>
    <property type="match status" value="1"/>
</dbReference>
<dbReference type="GO" id="GO:0005743">
    <property type="term" value="C:mitochondrial inner membrane"/>
    <property type="evidence" value="ECO:0007669"/>
    <property type="project" value="UniProtKB-SubCell"/>
</dbReference>
<evidence type="ECO:0000256" key="5">
    <source>
        <dbReference type="ARBA" id="ARBA00022792"/>
    </source>
</evidence>
<comment type="catalytic activity">
    <reaction evidence="11">
        <text>1'-[1,2-diacyl-sn-glycero-3-phospho],3'-[1-acyl-sn-glycero-3-phospho]-glycerol + a 1,2-diacyl-sn-glycero-3-phosphocholine = a cardiolipin + a 1-acyl-sn-glycero-3-phosphocholine</text>
        <dbReference type="Rhea" id="RHEA:33731"/>
        <dbReference type="ChEBI" id="CHEBI:57643"/>
        <dbReference type="ChEBI" id="CHEBI:58168"/>
        <dbReference type="ChEBI" id="CHEBI:62237"/>
        <dbReference type="ChEBI" id="CHEBI:64743"/>
    </reaction>
    <physiologicalReaction direction="left-to-right" evidence="11">
        <dbReference type="Rhea" id="RHEA:33732"/>
    </physiologicalReaction>
    <physiologicalReaction direction="right-to-left" evidence="11">
        <dbReference type="Rhea" id="RHEA:33733"/>
    </physiologicalReaction>
</comment>